<protein>
    <submittedName>
        <fullName evidence="1">Uncharacterized protein</fullName>
    </submittedName>
</protein>
<accession>A0ABQ8TFG5</accession>
<dbReference type="Proteomes" id="UP001148838">
    <property type="component" value="Unassembled WGS sequence"/>
</dbReference>
<evidence type="ECO:0000313" key="1">
    <source>
        <dbReference type="EMBL" id="KAJ4444709.1"/>
    </source>
</evidence>
<keyword evidence="2" id="KW-1185">Reference proteome</keyword>
<organism evidence="1 2">
    <name type="scientific">Periplaneta americana</name>
    <name type="common">American cockroach</name>
    <name type="synonym">Blatta americana</name>
    <dbReference type="NCBI Taxonomy" id="6978"/>
    <lineage>
        <taxon>Eukaryota</taxon>
        <taxon>Metazoa</taxon>
        <taxon>Ecdysozoa</taxon>
        <taxon>Arthropoda</taxon>
        <taxon>Hexapoda</taxon>
        <taxon>Insecta</taxon>
        <taxon>Pterygota</taxon>
        <taxon>Neoptera</taxon>
        <taxon>Polyneoptera</taxon>
        <taxon>Dictyoptera</taxon>
        <taxon>Blattodea</taxon>
        <taxon>Blattoidea</taxon>
        <taxon>Blattidae</taxon>
        <taxon>Blattinae</taxon>
        <taxon>Periplaneta</taxon>
    </lineage>
</organism>
<gene>
    <name evidence="1" type="ORF">ANN_06506</name>
</gene>
<reference evidence="1 2" key="1">
    <citation type="journal article" date="2022" name="Allergy">
        <title>Genome assembly and annotation of Periplaneta americana reveal a comprehensive cockroach allergen profile.</title>
        <authorList>
            <person name="Wang L."/>
            <person name="Xiong Q."/>
            <person name="Saelim N."/>
            <person name="Wang L."/>
            <person name="Nong W."/>
            <person name="Wan A.T."/>
            <person name="Shi M."/>
            <person name="Liu X."/>
            <person name="Cao Q."/>
            <person name="Hui J.H.L."/>
            <person name="Sookrung N."/>
            <person name="Leung T.F."/>
            <person name="Tungtrongchitr A."/>
            <person name="Tsui S.K.W."/>
        </authorList>
    </citation>
    <scope>NUCLEOTIDE SEQUENCE [LARGE SCALE GENOMIC DNA]</scope>
    <source>
        <strain evidence="1">PWHHKU_190912</strain>
    </source>
</reference>
<comment type="caution">
    <text evidence="1">The sequence shown here is derived from an EMBL/GenBank/DDBJ whole genome shotgun (WGS) entry which is preliminary data.</text>
</comment>
<evidence type="ECO:0000313" key="2">
    <source>
        <dbReference type="Proteomes" id="UP001148838"/>
    </source>
</evidence>
<name>A0ABQ8TFG5_PERAM</name>
<sequence>MAGLCEGDNELPVFLKAICVVTDLMLHTLNLLQFIEFSVLFSDDVPNMRDSDVRLAGDSYISVVGSTIRIFSSDRQQSLKCAMGTRCRPVCTVVQQGEIAYPLAATRLKWCTAFSAGNRS</sequence>
<proteinExistence type="predicted"/>
<dbReference type="EMBL" id="JAJSOF020000011">
    <property type="protein sequence ID" value="KAJ4444709.1"/>
    <property type="molecule type" value="Genomic_DNA"/>
</dbReference>